<dbReference type="InterPro" id="IPR006059">
    <property type="entry name" value="SBP"/>
</dbReference>
<comment type="caution">
    <text evidence="5">The sequence shown here is derived from an EMBL/GenBank/DDBJ whole genome shotgun (WGS) entry which is preliminary data.</text>
</comment>
<keyword evidence="3 4" id="KW-0732">Signal</keyword>
<sequence length="435" mass="48329">MKVNPRRWFQTLVLATVAAATLAGCMSDSIIDDPGAVPRLGEEQEKRIVIWHTYSDEETILFEQEIIPAFEAEHPGIVIESVRQTHNQEYRSALQARASAGKTPDIIRMDYTWVPEFARMGLLEPVDSFAGYEDVSSQLRTRMLETNRYGGRVYGVPLNITTKAAIYNAGLLGKLGLAEPPASFADAAAVAEQSGYVIGMSGIELWHSLPYFFALGGHLADPGFTRTSGYLDSEESAAAMEELRRLFRQGVINPWMLEGNADLWKEVYASNRFLMIDDGPWYYSILLNSAGVDADLLQRTVPVPFPSDGDYGSLIGGESLVMTKGARNKQEAWTFMSWMTSEATQLKLMEAGLIPANTNAFEAGRRSDNAAIRYLEPYMAGIPDAFYRPSIPEWNEIEQLYDAAMEDIFISGRDVRETLQEAAGEMDGVLRGNKK</sequence>
<dbReference type="GO" id="GO:0015768">
    <property type="term" value="P:maltose transport"/>
    <property type="evidence" value="ECO:0007669"/>
    <property type="project" value="TreeGrafter"/>
</dbReference>
<evidence type="ECO:0000256" key="4">
    <source>
        <dbReference type="SAM" id="SignalP"/>
    </source>
</evidence>
<evidence type="ECO:0000256" key="3">
    <source>
        <dbReference type="ARBA" id="ARBA00022729"/>
    </source>
</evidence>
<dbReference type="PROSITE" id="PS51257">
    <property type="entry name" value="PROKAR_LIPOPROTEIN"/>
    <property type="match status" value="1"/>
</dbReference>
<dbReference type="PANTHER" id="PTHR30061:SF50">
    <property type="entry name" value="MALTOSE_MALTODEXTRIN-BINDING PERIPLASMIC PROTEIN"/>
    <property type="match status" value="1"/>
</dbReference>
<dbReference type="RefSeq" id="WP_257451370.1">
    <property type="nucleotide sequence ID" value="NZ_JANIPJ010000023.1"/>
</dbReference>
<protein>
    <submittedName>
        <fullName evidence="5">Extracellular solute-binding protein</fullName>
    </submittedName>
</protein>
<dbReference type="EMBL" id="JANIPJ010000023">
    <property type="protein sequence ID" value="MCR2807167.1"/>
    <property type="molecule type" value="Genomic_DNA"/>
</dbReference>
<dbReference type="Pfam" id="PF13416">
    <property type="entry name" value="SBP_bac_8"/>
    <property type="match status" value="1"/>
</dbReference>
<reference evidence="5" key="1">
    <citation type="submission" date="2022-08" db="EMBL/GenBank/DDBJ databases">
        <title>The genomic sequence of strain Paenibacillus sp. SCIV0701.</title>
        <authorList>
            <person name="Zhao H."/>
        </authorList>
    </citation>
    <scope>NUCLEOTIDE SEQUENCE</scope>
    <source>
        <strain evidence="5">SCIV0701</strain>
    </source>
</reference>
<dbReference type="GO" id="GO:0055052">
    <property type="term" value="C:ATP-binding cassette (ABC) transporter complex, substrate-binding subunit-containing"/>
    <property type="evidence" value="ECO:0007669"/>
    <property type="project" value="TreeGrafter"/>
</dbReference>
<gene>
    <name evidence="5" type="ORF">NQZ67_25090</name>
</gene>
<feature type="chain" id="PRO_5040861533" evidence="4">
    <location>
        <begin position="24"/>
        <end position="435"/>
    </location>
</feature>
<accession>A0A9X2MVL5</accession>
<dbReference type="Gene3D" id="3.40.190.10">
    <property type="entry name" value="Periplasmic binding protein-like II"/>
    <property type="match status" value="2"/>
</dbReference>
<dbReference type="PANTHER" id="PTHR30061">
    <property type="entry name" value="MALTOSE-BINDING PERIPLASMIC PROTEIN"/>
    <property type="match status" value="1"/>
</dbReference>
<dbReference type="Proteomes" id="UP001141950">
    <property type="component" value="Unassembled WGS sequence"/>
</dbReference>
<evidence type="ECO:0000313" key="5">
    <source>
        <dbReference type="EMBL" id="MCR2807167.1"/>
    </source>
</evidence>
<dbReference type="SUPFAM" id="SSF53850">
    <property type="entry name" value="Periplasmic binding protein-like II"/>
    <property type="match status" value="1"/>
</dbReference>
<evidence type="ECO:0000313" key="6">
    <source>
        <dbReference type="Proteomes" id="UP001141950"/>
    </source>
</evidence>
<proteinExistence type="inferred from homology"/>
<dbReference type="AlphaFoldDB" id="A0A9X2MVL5"/>
<evidence type="ECO:0000256" key="2">
    <source>
        <dbReference type="ARBA" id="ARBA00022448"/>
    </source>
</evidence>
<name>A0A9X2MVL5_9BACL</name>
<evidence type="ECO:0000256" key="1">
    <source>
        <dbReference type="ARBA" id="ARBA00008520"/>
    </source>
</evidence>
<keyword evidence="6" id="KW-1185">Reference proteome</keyword>
<comment type="similarity">
    <text evidence="1">Belongs to the bacterial solute-binding protein 1 family.</text>
</comment>
<dbReference type="GO" id="GO:1901982">
    <property type="term" value="F:maltose binding"/>
    <property type="evidence" value="ECO:0007669"/>
    <property type="project" value="TreeGrafter"/>
</dbReference>
<dbReference type="GO" id="GO:0042956">
    <property type="term" value="P:maltodextrin transmembrane transport"/>
    <property type="evidence" value="ECO:0007669"/>
    <property type="project" value="TreeGrafter"/>
</dbReference>
<organism evidence="5 6">
    <name type="scientific">Paenibacillus soyae</name>
    <dbReference type="NCBI Taxonomy" id="2969249"/>
    <lineage>
        <taxon>Bacteria</taxon>
        <taxon>Bacillati</taxon>
        <taxon>Bacillota</taxon>
        <taxon>Bacilli</taxon>
        <taxon>Bacillales</taxon>
        <taxon>Paenibacillaceae</taxon>
        <taxon>Paenibacillus</taxon>
    </lineage>
</organism>
<keyword evidence="2" id="KW-0813">Transport</keyword>
<feature type="signal peptide" evidence="4">
    <location>
        <begin position="1"/>
        <end position="23"/>
    </location>
</feature>